<feature type="region of interest" description="Disordered" evidence="2">
    <location>
        <begin position="785"/>
        <end position="828"/>
    </location>
</feature>
<keyword evidence="1" id="KW-0378">Hydrolase</keyword>
<dbReference type="GO" id="GO:0006508">
    <property type="term" value="P:proteolysis"/>
    <property type="evidence" value="ECO:0007669"/>
    <property type="project" value="InterPro"/>
</dbReference>
<reference evidence="3 4" key="1">
    <citation type="submission" date="2013-05" db="EMBL/GenBank/DDBJ databases">
        <title>Drechslerella stenobrocha genome reveals carnivorous origination and mechanical trapping mechanism of predatory fungi.</title>
        <authorList>
            <person name="Liu X."/>
            <person name="Zhang W."/>
            <person name="Liu K."/>
        </authorList>
    </citation>
    <scope>NUCLEOTIDE SEQUENCE [LARGE SCALE GENOMIC DNA]</scope>
    <source>
        <strain evidence="3 4">248</strain>
    </source>
</reference>
<evidence type="ECO:0000256" key="2">
    <source>
        <dbReference type="SAM" id="MobiDB-lite"/>
    </source>
</evidence>
<dbReference type="Gene3D" id="3.40.50.200">
    <property type="entry name" value="Peptidase S8/S53 domain"/>
    <property type="match status" value="1"/>
</dbReference>
<dbReference type="PROSITE" id="PS00136">
    <property type="entry name" value="SUBTILASE_ASP"/>
    <property type="match status" value="1"/>
</dbReference>
<evidence type="ECO:0008006" key="5">
    <source>
        <dbReference type="Google" id="ProtNLM"/>
    </source>
</evidence>
<organism evidence="3 4">
    <name type="scientific">Drechslerella stenobrocha 248</name>
    <dbReference type="NCBI Taxonomy" id="1043628"/>
    <lineage>
        <taxon>Eukaryota</taxon>
        <taxon>Fungi</taxon>
        <taxon>Dikarya</taxon>
        <taxon>Ascomycota</taxon>
        <taxon>Pezizomycotina</taxon>
        <taxon>Orbiliomycetes</taxon>
        <taxon>Orbiliales</taxon>
        <taxon>Orbiliaceae</taxon>
        <taxon>Drechslerella</taxon>
    </lineage>
</organism>
<accession>W7HVM0</accession>
<dbReference type="GO" id="GO:0004252">
    <property type="term" value="F:serine-type endopeptidase activity"/>
    <property type="evidence" value="ECO:0007669"/>
    <property type="project" value="InterPro"/>
</dbReference>
<dbReference type="InterPro" id="IPR023827">
    <property type="entry name" value="Peptidase_S8_Asp-AS"/>
</dbReference>
<feature type="region of interest" description="Disordered" evidence="2">
    <location>
        <begin position="566"/>
        <end position="606"/>
    </location>
</feature>
<proteinExistence type="predicted"/>
<sequence length="828" mass="90490">MINSIKRASQHEFILYYDIVGRISQCFLTKYGKLLEFEKAYGQGIQGFTDYRAELEESEEMLFMDDDEYTAKDLGADAGAWEAERQAPMDDSVPGGKRKPAIAEPKPKRIVKTKKLEDAASRDGPKSNWPERLKRWLGLSREPDARRSIESLQKRQVPIDPAPPGQTFGTTVSALSETSHTSKKTSSTSAVAIPIPTATVDLDSLRVSNKFTEDTVMLSQAPPGDQYSKNYLFDATDGEGAVVYIMDSGFDPKHNAFTWKVKDKSVGWIFGAPNQAKEQKDYRPRKAAYVGGTEVAAKVIGQTTGLARKASTYMVIPYDADGKMTSMLYLDALVKMYKHIMTGASLSQTPGGRQKGRKSVICFSHRTPTAVRLNEMWRWPKLKKVPKSKTDYIDAVTSVMDEILIELGKNPNVVMVTRVSGILIGPAPMRVDPIMAWPARRAPNITNLVLVGGVDHNGRRIMHVPPSAYRRTRPLFAPAANIRVPYSGRGNVENYYTAKHSIRLAVSAVSGILAGYMGKYGDNGTTAASRLQANAYPRVFGGSPVVWNGLRIAYCDRPIATVPLYPSSTRSLPKPKPTSAASKKLSRREEKDKKKGDGPSDKYSYISGEKVSCQPIPLVAQIIPGAKDKKGKSAKPSVRYLWSSVHYTKAIPPPPSPTLPRQTFSFVATITETMGASQQGPRAGPKPMIGFLPYAPTFRSMINGTPVRLTTITKYITTESGSTFLVDEPPVSMTVTDSRSRGSALPATTPAAHTPTAVIGTKGLEILPRPRSSTSLAKTLETLASKNSTVSTHSRPTTPGTWLTRSELDKNRPSNGNLPISSNVAANQ</sequence>
<gene>
    <name evidence="3" type="ORF">DRE_03179</name>
</gene>
<feature type="compositionally biased region" description="Basic and acidic residues" evidence="2">
    <location>
        <begin position="587"/>
        <end position="600"/>
    </location>
</feature>
<dbReference type="EMBL" id="KI966409">
    <property type="protein sequence ID" value="EWC47559.1"/>
    <property type="molecule type" value="Genomic_DNA"/>
</dbReference>
<evidence type="ECO:0000256" key="1">
    <source>
        <dbReference type="ARBA" id="ARBA00022801"/>
    </source>
</evidence>
<protein>
    <recommendedName>
        <fullName evidence="5">Peptidase S8/S53 domain-containing protein</fullName>
    </recommendedName>
</protein>
<dbReference type="AlphaFoldDB" id="W7HVM0"/>
<dbReference type="Proteomes" id="UP000024837">
    <property type="component" value="Unassembled WGS sequence"/>
</dbReference>
<feature type="compositionally biased region" description="Polar residues" evidence="2">
    <location>
        <begin position="813"/>
        <end position="828"/>
    </location>
</feature>
<feature type="compositionally biased region" description="Polar residues" evidence="2">
    <location>
        <begin position="785"/>
        <end position="804"/>
    </location>
</feature>
<dbReference type="SUPFAM" id="SSF52743">
    <property type="entry name" value="Subtilisin-like"/>
    <property type="match status" value="1"/>
</dbReference>
<evidence type="ECO:0000313" key="3">
    <source>
        <dbReference type="EMBL" id="EWC47559.1"/>
    </source>
</evidence>
<evidence type="ECO:0000313" key="4">
    <source>
        <dbReference type="Proteomes" id="UP000024837"/>
    </source>
</evidence>
<dbReference type="OrthoDB" id="1896086at2759"/>
<keyword evidence="4" id="KW-1185">Reference proteome</keyword>
<dbReference type="HOGENOM" id="CLU_342255_0_0_1"/>
<dbReference type="InterPro" id="IPR036852">
    <property type="entry name" value="Peptidase_S8/S53_dom_sf"/>
</dbReference>
<name>W7HVM0_9PEZI</name>
<feature type="region of interest" description="Disordered" evidence="2">
    <location>
        <begin position="82"/>
        <end position="102"/>
    </location>
</feature>